<comment type="caution">
    <text evidence="11">The sequence shown here is derived from an EMBL/GenBank/DDBJ whole genome shotgun (WGS) entry which is preliminary data.</text>
</comment>
<evidence type="ECO:0000256" key="9">
    <source>
        <dbReference type="SAM" id="Phobius"/>
    </source>
</evidence>
<comment type="subcellular location">
    <subcellularLocation>
        <location evidence="1">Membrane</location>
        <topology evidence="1">Multi-pass membrane protein</topology>
    </subcellularLocation>
</comment>
<feature type="transmembrane region" description="Helical" evidence="9">
    <location>
        <begin position="30"/>
        <end position="57"/>
    </location>
</feature>
<comment type="pathway">
    <text evidence="2">Carotenoid biosynthesis.</text>
</comment>
<evidence type="ECO:0000259" key="10">
    <source>
        <dbReference type="Pfam" id="PF18916"/>
    </source>
</evidence>
<proteinExistence type="predicted"/>
<gene>
    <name evidence="11" type="ORF">GE115_08070</name>
</gene>
<name>A0A6I2FD04_9MICO</name>
<evidence type="ECO:0000256" key="3">
    <source>
        <dbReference type="ARBA" id="ARBA00022692"/>
    </source>
</evidence>
<keyword evidence="5 9" id="KW-1133">Transmembrane helix</keyword>
<keyword evidence="7" id="KW-0413">Isomerase</keyword>
<dbReference type="Proteomes" id="UP000431080">
    <property type="component" value="Unassembled WGS sequence"/>
</dbReference>
<dbReference type="GO" id="GO:0016020">
    <property type="term" value="C:membrane"/>
    <property type="evidence" value="ECO:0007669"/>
    <property type="project" value="UniProtKB-SubCell"/>
</dbReference>
<evidence type="ECO:0000256" key="8">
    <source>
        <dbReference type="SAM" id="MobiDB-lite"/>
    </source>
</evidence>
<keyword evidence="3 9" id="KW-0812">Transmembrane</keyword>
<dbReference type="GO" id="GO:0016872">
    <property type="term" value="F:intramolecular lyase activity"/>
    <property type="evidence" value="ECO:0007669"/>
    <property type="project" value="InterPro"/>
</dbReference>
<keyword evidence="12" id="KW-1185">Reference proteome</keyword>
<dbReference type="GO" id="GO:0045436">
    <property type="term" value="F:lycopene beta cyclase activity"/>
    <property type="evidence" value="ECO:0007669"/>
    <property type="project" value="UniProtKB-ARBA"/>
</dbReference>
<accession>A0A6I2FD04</accession>
<dbReference type="GO" id="GO:0016117">
    <property type="term" value="P:carotenoid biosynthetic process"/>
    <property type="evidence" value="ECO:0007669"/>
    <property type="project" value="UniProtKB-KW"/>
</dbReference>
<evidence type="ECO:0000313" key="11">
    <source>
        <dbReference type="EMBL" id="MRG59823.1"/>
    </source>
</evidence>
<dbReference type="NCBIfam" id="TIGR03462">
    <property type="entry name" value="CarR_dom_SF"/>
    <property type="match status" value="1"/>
</dbReference>
<evidence type="ECO:0000256" key="4">
    <source>
        <dbReference type="ARBA" id="ARBA00022746"/>
    </source>
</evidence>
<evidence type="ECO:0000256" key="7">
    <source>
        <dbReference type="ARBA" id="ARBA00023235"/>
    </source>
</evidence>
<dbReference type="AlphaFoldDB" id="A0A6I2FD04"/>
<evidence type="ECO:0000256" key="6">
    <source>
        <dbReference type="ARBA" id="ARBA00023136"/>
    </source>
</evidence>
<dbReference type="RefSeq" id="WP_153684244.1">
    <property type="nucleotide sequence ID" value="NZ_WJIF01000003.1"/>
</dbReference>
<organism evidence="11 12">
    <name type="scientific">Agromyces agglutinans</name>
    <dbReference type="NCBI Taxonomy" id="2662258"/>
    <lineage>
        <taxon>Bacteria</taxon>
        <taxon>Bacillati</taxon>
        <taxon>Actinomycetota</taxon>
        <taxon>Actinomycetes</taxon>
        <taxon>Micrococcales</taxon>
        <taxon>Microbacteriaceae</taxon>
        <taxon>Agromyces</taxon>
    </lineage>
</organism>
<protein>
    <submittedName>
        <fullName evidence="11">Lycopene cyclase domain-containing protein</fullName>
    </submittedName>
</protein>
<keyword evidence="4" id="KW-0125">Carotenoid biosynthesis</keyword>
<reference evidence="11 12" key="1">
    <citation type="submission" date="2019-10" db="EMBL/GenBank/DDBJ databases">
        <authorList>
            <person name="Nie G."/>
            <person name="Ming H."/>
            <person name="Yi B."/>
        </authorList>
    </citation>
    <scope>NUCLEOTIDE SEQUENCE [LARGE SCALE GENOMIC DNA]</scope>
    <source>
        <strain evidence="11 12">CFH 90414</strain>
    </source>
</reference>
<feature type="region of interest" description="Disordered" evidence="8">
    <location>
        <begin position="96"/>
        <end position="130"/>
    </location>
</feature>
<feature type="domain" description="Lycopene cyclase" evidence="10">
    <location>
        <begin position="6"/>
        <end position="91"/>
    </location>
</feature>
<dbReference type="Pfam" id="PF18916">
    <property type="entry name" value="Lycopene_cyc"/>
    <property type="match status" value="1"/>
</dbReference>
<dbReference type="InterPro" id="IPR017825">
    <property type="entry name" value="Lycopene_cyclase_dom"/>
</dbReference>
<evidence type="ECO:0000256" key="2">
    <source>
        <dbReference type="ARBA" id="ARBA00004829"/>
    </source>
</evidence>
<evidence type="ECO:0000256" key="1">
    <source>
        <dbReference type="ARBA" id="ARBA00004141"/>
    </source>
</evidence>
<keyword evidence="6 9" id="KW-0472">Membrane</keyword>
<sequence>MSYPALCAIFLAIAVIVAVAFRRSAPRGHVVALVGAGVVLVVLTAVFDSVMIATGLFDYADGLISGLRIWLAPLEDFAYPVAALLVCSAVWNALGGDGDGERSRRLRRGESVAARATTPAASDAASGGDA</sequence>
<feature type="compositionally biased region" description="Low complexity" evidence="8">
    <location>
        <begin position="111"/>
        <end position="130"/>
    </location>
</feature>
<dbReference type="EMBL" id="WJIF01000003">
    <property type="protein sequence ID" value="MRG59823.1"/>
    <property type="molecule type" value="Genomic_DNA"/>
</dbReference>
<evidence type="ECO:0000256" key="5">
    <source>
        <dbReference type="ARBA" id="ARBA00022989"/>
    </source>
</evidence>
<feature type="transmembrane region" description="Helical" evidence="9">
    <location>
        <begin position="77"/>
        <end position="94"/>
    </location>
</feature>
<evidence type="ECO:0000313" key="12">
    <source>
        <dbReference type="Proteomes" id="UP000431080"/>
    </source>
</evidence>